<evidence type="ECO:0000313" key="2">
    <source>
        <dbReference type="EMBL" id="KNA01764.1"/>
    </source>
</evidence>
<accession>A0A0J9WF44</accession>
<protein>
    <recommendedName>
        <fullName evidence="4">Variable surface protein</fullName>
    </recommendedName>
</protein>
<sequence>YKFLSLFSKYKFIYEEVSRDNLLLDGSFCSDDTHTIQIYNGKECFDYKSVCPKFIKYMIKIKEKYGKITPESYKYLYYWMHQNFLTFKGNDCNAFAFYKILLNNYCKNGNWEQWKTHISEMKYDEFERHNNLMHLYDIFHNFITPKDKEENIKCIKANECVKQYDEYIEPCFGGVRSNYCDELKNFKEDYEKLIAELTCENITRILTSPEGISKAYITTISVVTILIVPIILYFLYK</sequence>
<gene>
    <name evidence="2" type="ORF">PVNG_05616</name>
</gene>
<feature type="transmembrane region" description="Helical" evidence="1">
    <location>
        <begin position="215"/>
        <end position="236"/>
    </location>
</feature>
<feature type="non-terminal residue" evidence="2">
    <location>
        <position position="1"/>
    </location>
</feature>
<evidence type="ECO:0000256" key="1">
    <source>
        <dbReference type="SAM" id="Phobius"/>
    </source>
</evidence>
<keyword evidence="1" id="KW-1133">Transmembrane helix</keyword>
<feature type="non-terminal residue" evidence="2">
    <location>
        <position position="237"/>
    </location>
</feature>
<keyword evidence="1" id="KW-0472">Membrane</keyword>
<keyword evidence="1" id="KW-0812">Transmembrane</keyword>
<dbReference type="Proteomes" id="UP000053239">
    <property type="component" value="Unassembled WGS sequence"/>
</dbReference>
<reference evidence="2 3" key="1">
    <citation type="submission" date="2011-09" db="EMBL/GenBank/DDBJ databases">
        <title>The Genome Sequence of Plasmodium vivax North Korean.</title>
        <authorList>
            <consortium name="The Broad Institute Genome Sequencing Platform"/>
            <consortium name="The Broad Institute Genome Sequencing Center for Infectious Disease"/>
            <person name="Neafsey D."/>
            <person name="Carlton J."/>
            <person name="Barnwell J."/>
            <person name="Collins W."/>
            <person name="Escalante A."/>
            <person name="Mullikin J."/>
            <person name="Saul A."/>
            <person name="Guigo R."/>
            <person name="Camara F."/>
            <person name="Young S.K."/>
            <person name="Zeng Q."/>
            <person name="Gargeya S."/>
            <person name="Fitzgerald M."/>
            <person name="Haas B."/>
            <person name="Abouelleil A."/>
            <person name="Alvarado L."/>
            <person name="Arachchi H.M."/>
            <person name="Berlin A."/>
            <person name="Brown A."/>
            <person name="Chapman S.B."/>
            <person name="Chen Z."/>
            <person name="Dunbar C."/>
            <person name="Freedman E."/>
            <person name="Gearin G."/>
            <person name="Gellesch M."/>
            <person name="Goldberg J."/>
            <person name="Griggs A."/>
            <person name="Gujja S."/>
            <person name="Heiman D."/>
            <person name="Howarth C."/>
            <person name="Larson L."/>
            <person name="Lui A."/>
            <person name="MacDonald P.J.P."/>
            <person name="Montmayeur A."/>
            <person name="Murphy C."/>
            <person name="Neiman D."/>
            <person name="Pearson M."/>
            <person name="Priest M."/>
            <person name="Roberts A."/>
            <person name="Saif S."/>
            <person name="Shea T."/>
            <person name="Shenoy N."/>
            <person name="Sisk P."/>
            <person name="Stolte C."/>
            <person name="Sykes S."/>
            <person name="Wortman J."/>
            <person name="Nusbaum C."/>
            <person name="Birren B."/>
        </authorList>
    </citation>
    <scope>NUCLEOTIDE SEQUENCE [LARGE SCALE GENOMIC DNA]</scope>
    <source>
        <strain evidence="2 3">North Korean</strain>
    </source>
</reference>
<evidence type="ECO:0008006" key="4">
    <source>
        <dbReference type="Google" id="ProtNLM"/>
    </source>
</evidence>
<name>A0A0J9WF44_PLAVI</name>
<dbReference type="AlphaFoldDB" id="A0A0J9WF44"/>
<organism evidence="2 3">
    <name type="scientific">Plasmodium vivax North Korean</name>
    <dbReference type="NCBI Taxonomy" id="1035514"/>
    <lineage>
        <taxon>Eukaryota</taxon>
        <taxon>Sar</taxon>
        <taxon>Alveolata</taxon>
        <taxon>Apicomplexa</taxon>
        <taxon>Aconoidasida</taxon>
        <taxon>Haemosporida</taxon>
        <taxon>Plasmodiidae</taxon>
        <taxon>Plasmodium</taxon>
        <taxon>Plasmodium (Plasmodium)</taxon>
    </lineage>
</organism>
<proteinExistence type="predicted"/>
<evidence type="ECO:0000313" key="3">
    <source>
        <dbReference type="Proteomes" id="UP000053239"/>
    </source>
</evidence>
<dbReference type="EMBL" id="KQ235229">
    <property type="protein sequence ID" value="KNA01764.1"/>
    <property type="molecule type" value="Genomic_DNA"/>
</dbReference>